<dbReference type="RefSeq" id="WP_074645390.1">
    <property type="nucleotide sequence ID" value="NZ_FNBL01000006.1"/>
</dbReference>
<feature type="signal peptide" evidence="1">
    <location>
        <begin position="1"/>
        <end position="21"/>
    </location>
</feature>
<gene>
    <name evidence="2" type="ORF">SAMN04488117_106224</name>
</gene>
<sequence length="154" mass="16512">MTGIREFFALFIATLPLMAQAQEATPCDWRASAASVVEPWDENARTFANGAVRLALLDTIEPAAAAFHVLVLSPPFDEVGGRQCRIISADAAGSGFEAIDFAALEADYEPSTGLLFMMPARLYDPEDGPVKMGRLSFALNQATGEIATLFEAPK</sequence>
<organism evidence="2 3">
    <name type="scientific">Celeribacter baekdonensis</name>
    <dbReference type="NCBI Taxonomy" id="875171"/>
    <lineage>
        <taxon>Bacteria</taxon>
        <taxon>Pseudomonadati</taxon>
        <taxon>Pseudomonadota</taxon>
        <taxon>Alphaproteobacteria</taxon>
        <taxon>Rhodobacterales</taxon>
        <taxon>Roseobacteraceae</taxon>
        <taxon>Celeribacter</taxon>
    </lineage>
</organism>
<dbReference type="OrthoDB" id="7862810at2"/>
<feature type="chain" id="PRO_5010367251" evidence="1">
    <location>
        <begin position="22"/>
        <end position="154"/>
    </location>
</feature>
<reference evidence="2 3" key="1">
    <citation type="submission" date="2016-10" db="EMBL/GenBank/DDBJ databases">
        <authorList>
            <person name="de Groot N.N."/>
        </authorList>
    </citation>
    <scope>NUCLEOTIDE SEQUENCE [LARGE SCALE GENOMIC DNA]</scope>
    <source>
        <strain evidence="2 3">DSM 27375</strain>
    </source>
</reference>
<accession>A0A1G7NAM4</accession>
<evidence type="ECO:0000313" key="2">
    <source>
        <dbReference type="EMBL" id="SDF71012.1"/>
    </source>
</evidence>
<dbReference type="AlphaFoldDB" id="A0A1G7NAM4"/>
<evidence type="ECO:0000256" key="1">
    <source>
        <dbReference type="SAM" id="SignalP"/>
    </source>
</evidence>
<evidence type="ECO:0000313" key="3">
    <source>
        <dbReference type="Proteomes" id="UP000182284"/>
    </source>
</evidence>
<protein>
    <submittedName>
        <fullName evidence="2">Uncharacterized protein</fullName>
    </submittedName>
</protein>
<dbReference type="EMBL" id="FNBL01000006">
    <property type="protein sequence ID" value="SDF71012.1"/>
    <property type="molecule type" value="Genomic_DNA"/>
</dbReference>
<keyword evidence="1" id="KW-0732">Signal</keyword>
<name>A0A1G7NAM4_9RHOB</name>
<proteinExistence type="predicted"/>
<dbReference type="Proteomes" id="UP000182284">
    <property type="component" value="Unassembled WGS sequence"/>
</dbReference>